<evidence type="ECO:0000313" key="1">
    <source>
        <dbReference type="EMBL" id="CAI6351702.1"/>
    </source>
</evidence>
<accession>A0AAV0W7G5</accession>
<organism evidence="1 2">
    <name type="scientific">Macrosiphum euphorbiae</name>
    <name type="common">potato aphid</name>
    <dbReference type="NCBI Taxonomy" id="13131"/>
    <lineage>
        <taxon>Eukaryota</taxon>
        <taxon>Metazoa</taxon>
        <taxon>Ecdysozoa</taxon>
        <taxon>Arthropoda</taxon>
        <taxon>Hexapoda</taxon>
        <taxon>Insecta</taxon>
        <taxon>Pterygota</taxon>
        <taxon>Neoptera</taxon>
        <taxon>Paraneoptera</taxon>
        <taxon>Hemiptera</taxon>
        <taxon>Sternorrhyncha</taxon>
        <taxon>Aphidomorpha</taxon>
        <taxon>Aphidoidea</taxon>
        <taxon>Aphididae</taxon>
        <taxon>Macrosiphini</taxon>
        <taxon>Macrosiphum</taxon>
    </lineage>
</organism>
<proteinExistence type="predicted"/>
<comment type="caution">
    <text evidence="1">The sequence shown here is derived from an EMBL/GenBank/DDBJ whole genome shotgun (WGS) entry which is preliminary data.</text>
</comment>
<keyword evidence="2" id="KW-1185">Reference proteome</keyword>
<evidence type="ECO:0000313" key="2">
    <source>
        <dbReference type="Proteomes" id="UP001160148"/>
    </source>
</evidence>
<dbReference type="AlphaFoldDB" id="A0AAV0W7G5"/>
<dbReference type="Proteomes" id="UP001160148">
    <property type="component" value="Unassembled WGS sequence"/>
</dbReference>
<name>A0AAV0W7G5_9HEMI</name>
<dbReference type="EMBL" id="CARXXK010000001">
    <property type="protein sequence ID" value="CAI6351702.1"/>
    <property type="molecule type" value="Genomic_DNA"/>
</dbReference>
<protein>
    <submittedName>
        <fullName evidence="1">Uncharacterized protein</fullName>
    </submittedName>
</protein>
<reference evidence="1 2" key="1">
    <citation type="submission" date="2023-01" db="EMBL/GenBank/DDBJ databases">
        <authorList>
            <person name="Whitehead M."/>
        </authorList>
    </citation>
    <scope>NUCLEOTIDE SEQUENCE [LARGE SCALE GENOMIC DNA]</scope>
</reference>
<sequence>MPSGIQTVGSTPVRMYPQSIWSSPFLRGLPLSSDCNNQLYYQNRCLKVATHGPVSLSVMPAQAAGDRSAGLTSAPPYVPANLSDRGKFYIVFGRTAGTHTRFERLRSPAVGRMDERVFIFSPAACTDITVQATGTHKRNGRPVSGSLCRHN</sequence>
<gene>
    <name evidence="1" type="ORF">MEUPH1_LOCUS8025</name>
</gene>